<evidence type="ECO:0000313" key="9">
    <source>
        <dbReference type="EMBL" id="MBB3325531.1"/>
    </source>
</evidence>
<evidence type="ECO:0000256" key="5">
    <source>
        <dbReference type="ARBA" id="ARBA00023012"/>
    </source>
</evidence>
<evidence type="ECO:0000256" key="3">
    <source>
        <dbReference type="ARBA" id="ARBA00022553"/>
    </source>
</evidence>
<dbReference type="PRINTS" id="PR00344">
    <property type="entry name" value="BCTRLSENSOR"/>
</dbReference>
<protein>
    <recommendedName>
        <fullName evidence="2">histidine kinase</fullName>
        <ecNumber evidence="2">2.7.13.3</ecNumber>
    </recommendedName>
</protein>
<dbReference type="InterPro" id="IPR005467">
    <property type="entry name" value="His_kinase_dom"/>
</dbReference>
<dbReference type="CDD" id="cd00082">
    <property type="entry name" value="HisKA"/>
    <property type="match status" value="1"/>
</dbReference>
<keyword evidence="5" id="KW-0902">Two-component regulatory system</keyword>
<keyword evidence="4 9" id="KW-0418">Kinase</keyword>
<proteinExistence type="predicted"/>
<name>A0A7W5JSG6_9ACTN</name>
<comment type="catalytic activity">
    <reaction evidence="1">
        <text>ATP + protein L-histidine = ADP + protein N-phospho-L-histidine.</text>
        <dbReference type="EC" id="2.7.13.3"/>
    </reaction>
</comment>
<dbReference type="EC" id="2.7.13.3" evidence="2"/>
<dbReference type="Proteomes" id="UP000565572">
    <property type="component" value="Unassembled WGS sequence"/>
</dbReference>
<feature type="domain" description="Cyclic nucleotide-binding" evidence="7">
    <location>
        <begin position="34"/>
        <end position="133"/>
    </location>
</feature>
<dbReference type="Gene3D" id="3.30.565.10">
    <property type="entry name" value="Histidine kinase-like ATPase, C-terminal domain"/>
    <property type="match status" value="1"/>
</dbReference>
<dbReference type="InterPro" id="IPR014710">
    <property type="entry name" value="RmlC-like_jellyroll"/>
</dbReference>
<dbReference type="PROSITE" id="PS50109">
    <property type="entry name" value="HIS_KIN"/>
    <property type="match status" value="1"/>
</dbReference>
<dbReference type="Pfam" id="PF00027">
    <property type="entry name" value="cNMP_binding"/>
    <property type="match status" value="1"/>
</dbReference>
<dbReference type="InterPro" id="IPR018490">
    <property type="entry name" value="cNMP-bd_dom_sf"/>
</dbReference>
<dbReference type="PANTHER" id="PTHR43065">
    <property type="entry name" value="SENSOR HISTIDINE KINASE"/>
    <property type="match status" value="1"/>
</dbReference>
<dbReference type="Gene3D" id="2.60.120.10">
    <property type="entry name" value="Jelly Rolls"/>
    <property type="match status" value="1"/>
</dbReference>
<dbReference type="InterPro" id="IPR000595">
    <property type="entry name" value="cNMP-bd_dom"/>
</dbReference>
<accession>A0A7W5JSG6</accession>
<feature type="compositionally biased region" description="Low complexity" evidence="6">
    <location>
        <begin position="1"/>
        <end position="16"/>
    </location>
</feature>
<evidence type="ECO:0000256" key="6">
    <source>
        <dbReference type="SAM" id="MobiDB-lite"/>
    </source>
</evidence>
<dbReference type="InterPro" id="IPR004358">
    <property type="entry name" value="Sig_transdc_His_kin-like_C"/>
</dbReference>
<evidence type="ECO:0000259" key="8">
    <source>
        <dbReference type="PROSITE" id="PS50109"/>
    </source>
</evidence>
<dbReference type="SUPFAM" id="SSF51206">
    <property type="entry name" value="cAMP-binding domain-like"/>
    <property type="match status" value="1"/>
</dbReference>
<evidence type="ECO:0000256" key="4">
    <source>
        <dbReference type="ARBA" id="ARBA00022777"/>
    </source>
</evidence>
<dbReference type="RefSeq" id="WP_332836630.1">
    <property type="nucleotide sequence ID" value="NZ_JACHZG010000001.1"/>
</dbReference>
<comment type="caution">
    <text evidence="9">The sequence shown here is derived from an EMBL/GenBank/DDBJ whole genome shotgun (WGS) entry which is preliminary data.</text>
</comment>
<feature type="region of interest" description="Disordered" evidence="6">
    <location>
        <begin position="1"/>
        <end position="23"/>
    </location>
</feature>
<dbReference type="AlphaFoldDB" id="A0A7W5JSG6"/>
<dbReference type="Gene3D" id="1.10.287.130">
    <property type="match status" value="1"/>
</dbReference>
<dbReference type="EMBL" id="JACHZG010000001">
    <property type="protein sequence ID" value="MBB3325531.1"/>
    <property type="molecule type" value="Genomic_DNA"/>
</dbReference>
<dbReference type="PANTHER" id="PTHR43065:SF48">
    <property type="entry name" value="HISTIDINE KINASE"/>
    <property type="match status" value="1"/>
</dbReference>
<dbReference type="SUPFAM" id="SSF55874">
    <property type="entry name" value="ATPase domain of HSP90 chaperone/DNA topoisomerase II/histidine kinase"/>
    <property type="match status" value="1"/>
</dbReference>
<keyword evidence="4 9" id="KW-0808">Transferase</keyword>
<keyword evidence="3" id="KW-0597">Phosphoprotein</keyword>
<dbReference type="Pfam" id="PF02518">
    <property type="entry name" value="HATPase_c"/>
    <property type="match status" value="1"/>
</dbReference>
<evidence type="ECO:0000259" key="7">
    <source>
        <dbReference type="PROSITE" id="PS50042"/>
    </source>
</evidence>
<dbReference type="SMART" id="SM00387">
    <property type="entry name" value="HATPase_c"/>
    <property type="match status" value="1"/>
</dbReference>
<dbReference type="CDD" id="cd00038">
    <property type="entry name" value="CAP_ED"/>
    <property type="match status" value="1"/>
</dbReference>
<reference evidence="9 10" key="1">
    <citation type="submission" date="2020-08" db="EMBL/GenBank/DDBJ databases">
        <title>Sequencing the genomes of 1000 actinobacteria strains.</title>
        <authorList>
            <person name="Klenk H.-P."/>
        </authorList>
    </citation>
    <scope>NUCLEOTIDE SEQUENCE [LARGE SCALE GENOMIC DNA]</scope>
    <source>
        <strain evidence="9 10">DSM 11053</strain>
    </source>
</reference>
<dbReference type="InterPro" id="IPR003661">
    <property type="entry name" value="HisK_dim/P_dom"/>
</dbReference>
<evidence type="ECO:0000313" key="10">
    <source>
        <dbReference type="Proteomes" id="UP000565572"/>
    </source>
</evidence>
<keyword evidence="10" id="KW-1185">Reference proteome</keyword>
<dbReference type="SMART" id="SM00100">
    <property type="entry name" value="cNMP"/>
    <property type="match status" value="1"/>
</dbReference>
<dbReference type="PROSITE" id="PS50042">
    <property type="entry name" value="CNMP_BINDING_3"/>
    <property type="match status" value="1"/>
</dbReference>
<dbReference type="InterPro" id="IPR036890">
    <property type="entry name" value="HATPase_C_sf"/>
</dbReference>
<feature type="domain" description="Histidine kinase" evidence="8">
    <location>
        <begin position="312"/>
        <end position="492"/>
    </location>
</feature>
<dbReference type="GO" id="GO:0000155">
    <property type="term" value="F:phosphorelay sensor kinase activity"/>
    <property type="evidence" value="ECO:0007669"/>
    <property type="project" value="InterPro"/>
</dbReference>
<sequence>MSDTVTDQTVQQRTADQGGGERRLTPDELRTLFLFEALEPTQLEWLSENGYVETRAEGEAVYTEGDAATCFFVLVEGCVAMRRWVEGTNVEVNRTDHRGVYAGATAAFVKAEAGHRYANSLVAVTDSTFWVIDAALWADKIRVWFPMAIHMLEGLATGMRNSQLVVGQRERLLSLGRLAAGLTHELNNPASAAVRATASLRERVSKMRGKLSHLASADIDGREFAAMVDLQEAAVERMAKITRDLSPMETSEAEDELGDWLEDHDVVGSWDVAPVLVAAGADVDWLEELAGSVSPDVLSDAVHWVAYALDTEQLMNEIEDATTRISTLVGAAKQYSQMDRATHADIDVHEGLKSTIMMLKHKITAPGNITLVKDLAEGLPKVPAFPAELNQVWTNLIDNAVQAMPDGGTLTIRTALERDDVLVEIGDTGTGIPQELQERIFEPFFTTKPVGEGTGLGLDISYRVIAQRHGGDLRVTSVPGDTRFQVRLPLVSPQRLDTAG</sequence>
<evidence type="ECO:0000256" key="1">
    <source>
        <dbReference type="ARBA" id="ARBA00000085"/>
    </source>
</evidence>
<gene>
    <name evidence="9" type="ORF">FHX39_000475</name>
</gene>
<dbReference type="InterPro" id="IPR003594">
    <property type="entry name" value="HATPase_dom"/>
</dbReference>
<organism evidence="9 10">
    <name type="scientific">Microlunatus antarcticus</name>
    <dbReference type="NCBI Taxonomy" id="53388"/>
    <lineage>
        <taxon>Bacteria</taxon>
        <taxon>Bacillati</taxon>
        <taxon>Actinomycetota</taxon>
        <taxon>Actinomycetes</taxon>
        <taxon>Propionibacteriales</taxon>
        <taxon>Propionibacteriaceae</taxon>
        <taxon>Microlunatus</taxon>
    </lineage>
</organism>
<evidence type="ECO:0000256" key="2">
    <source>
        <dbReference type="ARBA" id="ARBA00012438"/>
    </source>
</evidence>